<dbReference type="Proteomes" id="UP000004535">
    <property type="component" value="Unassembled WGS sequence"/>
</dbReference>
<dbReference type="Gene3D" id="2.60.120.10">
    <property type="entry name" value="Jelly Rolls"/>
    <property type="match status" value="1"/>
</dbReference>
<dbReference type="GO" id="GO:0003677">
    <property type="term" value="F:DNA binding"/>
    <property type="evidence" value="ECO:0007669"/>
    <property type="project" value="UniProtKB-KW"/>
</dbReference>
<dbReference type="GO" id="GO:0003700">
    <property type="term" value="F:DNA-binding transcription factor activity"/>
    <property type="evidence" value="ECO:0007669"/>
    <property type="project" value="TreeGrafter"/>
</dbReference>
<dbReference type="InterPro" id="IPR050807">
    <property type="entry name" value="TransReg_Diox_bact_type"/>
</dbReference>
<name>B9BZ75_9BURK</name>
<feature type="compositionally biased region" description="Basic residues" evidence="2">
    <location>
        <begin position="40"/>
        <end position="52"/>
    </location>
</feature>
<feature type="compositionally biased region" description="Basic and acidic residues" evidence="2">
    <location>
        <begin position="1"/>
        <end position="10"/>
    </location>
</feature>
<dbReference type="PROSITE" id="PS50943">
    <property type="entry name" value="HTH_CROC1"/>
    <property type="match status" value="1"/>
</dbReference>
<evidence type="ECO:0000313" key="4">
    <source>
        <dbReference type="EMBL" id="EEE03923.1"/>
    </source>
</evidence>
<dbReference type="InterPro" id="IPR001387">
    <property type="entry name" value="Cro/C1-type_HTH"/>
</dbReference>
<keyword evidence="1" id="KW-0238">DNA-binding</keyword>
<evidence type="ECO:0000256" key="2">
    <source>
        <dbReference type="SAM" id="MobiDB-lite"/>
    </source>
</evidence>
<sequence length="342" mass="37201">MVSLKFRDARAAPAAPTRPNDVARYNAPASPPETAVPRAIRGKPHPGRRRRPSPPSGSLPRKRFMDSDIMRIGQRIRRLRREAKKTLLEVATEAKLSVGFLSQVERHLTGISISSLVNVAKALNVPLGALIDQPRQAQPDSHAGRRESYAVDRTSQWYERLSTTFDGSQLNALKVRMMEGYRSEWVAHGGDEFVYVLSGRICYTIGKKDYPLSPGDSLHFDARKRHRVANVGDGPAEVIAVGTLPLFDDSRATFVSATMDVAQRTGDAQADARHAETRTRDAAPRRRAPVATKRAAKPAAQSASKPADGGAAASDSESPARVGRRTASAPAPRPKRAARAKP</sequence>
<dbReference type="InterPro" id="IPR013096">
    <property type="entry name" value="Cupin_2"/>
</dbReference>
<dbReference type="CDD" id="cd02209">
    <property type="entry name" value="cupin_XRE_C"/>
    <property type="match status" value="1"/>
</dbReference>
<feature type="compositionally biased region" description="Basic residues" evidence="2">
    <location>
        <begin position="333"/>
        <end position="342"/>
    </location>
</feature>
<dbReference type="Gene3D" id="1.10.260.40">
    <property type="entry name" value="lambda repressor-like DNA-binding domains"/>
    <property type="match status" value="1"/>
</dbReference>
<proteinExistence type="predicted"/>
<feature type="region of interest" description="Disordered" evidence="2">
    <location>
        <begin position="265"/>
        <end position="342"/>
    </location>
</feature>
<feature type="domain" description="HTH cro/C1-type" evidence="3">
    <location>
        <begin position="76"/>
        <end position="130"/>
    </location>
</feature>
<organism evidence="4 5">
    <name type="scientific">Burkholderia multivorans CGD2</name>
    <dbReference type="NCBI Taxonomy" id="513052"/>
    <lineage>
        <taxon>Bacteria</taxon>
        <taxon>Pseudomonadati</taxon>
        <taxon>Pseudomonadota</taxon>
        <taxon>Betaproteobacteria</taxon>
        <taxon>Burkholderiales</taxon>
        <taxon>Burkholderiaceae</taxon>
        <taxon>Burkholderia</taxon>
        <taxon>Burkholderia cepacia complex</taxon>
    </lineage>
</organism>
<dbReference type="Pfam" id="PF01381">
    <property type="entry name" value="HTH_3"/>
    <property type="match status" value="1"/>
</dbReference>
<comment type="caution">
    <text evidence="4">The sequence shown here is derived from an EMBL/GenBank/DDBJ whole genome shotgun (WGS) entry which is preliminary data.</text>
</comment>
<gene>
    <name evidence="4" type="ORF">BURMUCGD2_3307</name>
</gene>
<dbReference type="CDD" id="cd00093">
    <property type="entry name" value="HTH_XRE"/>
    <property type="match status" value="1"/>
</dbReference>
<dbReference type="SMART" id="SM00530">
    <property type="entry name" value="HTH_XRE"/>
    <property type="match status" value="1"/>
</dbReference>
<feature type="compositionally biased region" description="Basic and acidic residues" evidence="2">
    <location>
        <begin position="270"/>
        <end position="284"/>
    </location>
</feature>
<dbReference type="Pfam" id="PF07883">
    <property type="entry name" value="Cupin_2"/>
    <property type="match status" value="1"/>
</dbReference>
<reference evidence="4 5" key="1">
    <citation type="journal article" date="2012" name="J. Bacteriol.">
        <title>Draft Genome Sequence Determination for Cystic Fibrosis and Chronic Granulomatous Disease Burkholderia multivorans Isolates.</title>
        <authorList>
            <person name="Varga J.J."/>
            <person name="Losada L."/>
            <person name="Zelazny A.M."/>
            <person name="Brinkac L."/>
            <person name="Harkins D."/>
            <person name="Radune D."/>
            <person name="Hostetler J."/>
            <person name="Sampaio E.P."/>
            <person name="Ronning C.M."/>
            <person name="Nierman W.C."/>
            <person name="Greenberg D.E."/>
            <person name="Holland S.M."/>
            <person name="Goldberg J.B."/>
        </authorList>
    </citation>
    <scope>NUCLEOTIDE SEQUENCE [LARGE SCALE GENOMIC DNA]</scope>
    <source>
        <strain evidence="4 5">CGD2</strain>
    </source>
</reference>
<dbReference type="AlphaFoldDB" id="B9BZ75"/>
<accession>B9BZ75</accession>
<dbReference type="EMBL" id="ACFC01000020">
    <property type="protein sequence ID" value="EEE03923.1"/>
    <property type="molecule type" value="Genomic_DNA"/>
</dbReference>
<dbReference type="SUPFAM" id="SSF51182">
    <property type="entry name" value="RmlC-like cupins"/>
    <property type="match status" value="1"/>
</dbReference>
<dbReference type="GO" id="GO:0005829">
    <property type="term" value="C:cytosol"/>
    <property type="evidence" value="ECO:0007669"/>
    <property type="project" value="TreeGrafter"/>
</dbReference>
<feature type="compositionally biased region" description="Low complexity" evidence="2">
    <location>
        <begin position="289"/>
        <end position="330"/>
    </location>
</feature>
<dbReference type="PANTHER" id="PTHR46797">
    <property type="entry name" value="HTH-TYPE TRANSCRIPTIONAL REGULATOR"/>
    <property type="match status" value="1"/>
</dbReference>
<dbReference type="InterPro" id="IPR010982">
    <property type="entry name" value="Lambda_DNA-bd_dom_sf"/>
</dbReference>
<evidence type="ECO:0000259" key="3">
    <source>
        <dbReference type="PROSITE" id="PS50943"/>
    </source>
</evidence>
<evidence type="ECO:0000313" key="5">
    <source>
        <dbReference type="Proteomes" id="UP000004535"/>
    </source>
</evidence>
<feature type="region of interest" description="Disordered" evidence="2">
    <location>
        <begin position="1"/>
        <end position="65"/>
    </location>
</feature>
<dbReference type="InterPro" id="IPR014710">
    <property type="entry name" value="RmlC-like_jellyroll"/>
</dbReference>
<dbReference type="SUPFAM" id="SSF47413">
    <property type="entry name" value="lambda repressor-like DNA-binding domains"/>
    <property type="match status" value="1"/>
</dbReference>
<dbReference type="PANTHER" id="PTHR46797:SF25">
    <property type="entry name" value="TRANSCRIPTIONAL REGULATOR"/>
    <property type="match status" value="1"/>
</dbReference>
<dbReference type="InterPro" id="IPR011051">
    <property type="entry name" value="RmlC_Cupin_sf"/>
</dbReference>
<evidence type="ECO:0000256" key="1">
    <source>
        <dbReference type="ARBA" id="ARBA00023125"/>
    </source>
</evidence>
<protein>
    <submittedName>
        <fullName evidence="4">Transcriptional regulator, XRE family with cupin sensor domain</fullName>
    </submittedName>
</protein>